<dbReference type="RefSeq" id="WP_046666344.1">
    <property type="nucleotide sequence ID" value="NZ_CCRH01000005.1"/>
</dbReference>
<sequence>MAVFLVILEFEKVESYNRARKRIQPLVTCKLSGSAWLVEFDGDALELQQYLQESILQNDSLFISELNHDWASVNMHAARRWLAERHAIGPSDHRQSRSGCEGLKPYFHRKPSIPD</sequence>
<dbReference type="EMBL" id="CCRH01000005">
    <property type="protein sequence ID" value="CDZ34055.1"/>
    <property type="molecule type" value="Genomic_DNA"/>
</dbReference>
<feature type="compositionally biased region" description="Basic residues" evidence="1">
    <location>
        <begin position="106"/>
        <end position="115"/>
    </location>
</feature>
<organism evidence="2 3">
    <name type="scientific">Neorhizobium galegae bv. officinalis</name>
    <dbReference type="NCBI Taxonomy" id="323656"/>
    <lineage>
        <taxon>Bacteria</taxon>
        <taxon>Pseudomonadati</taxon>
        <taxon>Pseudomonadota</taxon>
        <taxon>Alphaproteobacteria</taxon>
        <taxon>Hyphomicrobiales</taxon>
        <taxon>Rhizobiaceae</taxon>
        <taxon>Rhizobium/Agrobacterium group</taxon>
        <taxon>Neorhizobium</taxon>
    </lineage>
</organism>
<gene>
    <name evidence="2" type="ORF">NGAL_HAMBI1145_21340</name>
</gene>
<dbReference type="OrthoDB" id="2656750at2"/>
<evidence type="ECO:0000313" key="3">
    <source>
        <dbReference type="Proteomes" id="UP000046176"/>
    </source>
</evidence>
<reference evidence="2 3" key="1">
    <citation type="submission" date="2014-08" db="EMBL/GenBank/DDBJ databases">
        <authorList>
            <person name="Chen Y.-H."/>
        </authorList>
    </citation>
    <scope>NUCLEOTIDE SEQUENCE [LARGE SCALE GENOMIC DNA]</scope>
</reference>
<accession>A0A0T7FGB3</accession>
<feature type="region of interest" description="Disordered" evidence="1">
    <location>
        <begin position="89"/>
        <end position="115"/>
    </location>
</feature>
<evidence type="ECO:0000313" key="2">
    <source>
        <dbReference type="EMBL" id="CDZ34055.1"/>
    </source>
</evidence>
<dbReference type="Proteomes" id="UP000046176">
    <property type="component" value="Unassembled WGS sequence"/>
</dbReference>
<dbReference type="AlphaFoldDB" id="A0A0T7FGB3"/>
<name>A0A0T7FGB3_NEOGA</name>
<evidence type="ECO:0000256" key="1">
    <source>
        <dbReference type="SAM" id="MobiDB-lite"/>
    </source>
</evidence>
<proteinExistence type="predicted"/>
<protein>
    <submittedName>
        <fullName evidence="2">Uncharacterized protein</fullName>
    </submittedName>
</protein>